<reference evidence="3" key="1">
    <citation type="submission" date="2011-08" db="EMBL/GenBank/DDBJ databases">
        <authorList>
            <person name="Rombauts S."/>
        </authorList>
    </citation>
    <scope>NUCLEOTIDE SEQUENCE</scope>
    <source>
        <strain evidence="3">London</strain>
    </source>
</reference>
<dbReference type="EnsemblMetazoa" id="tetur18g01970.1">
    <property type="protein sequence ID" value="tetur18g01970.1"/>
    <property type="gene ID" value="tetur18g01970"/>
</dbReference>
<protein>
    <submittedName>
        <fullName evidence="2">Uncharacterized protein</fullName>
    </submittedName>
</protein>
<dbReference type="EMBL" id="CAEY01000383">
    <property type="status" value="NOT_ANNOTATED_CDS"/>
    <property type="molecule type" value="Genomic_DNA"/>
</dbReference>
<feature type="compositionally biased region" description="Acidic residues" evidence="1">
    <location>
        <begin position="1"/>
        <end position="19"/>
    </location>
</feature>
<name>T1KR20_TETUR</name>
<dbReference type="Proteomes" id="UP000015104">
    <property type="component" value="Unassembled WGS sequence"/>
</dbReference>
<keyword evidence="3" id="KW-1185">Reference proteome</keyword>
<gene>
    <name evidence="2" type="primary">107366440</name>
</gene>
<dbReference type="HOGENOM" id="CLU_071407_3_0_1"/>
<evidence type="ECO:0000313" key="2">
    <source>
        <dbReference type="EnsemblMetazoa" id="tetur18g01970.1"/>
    </source>
</evidence>
<evidence type="ECO:0000256" key="1">
    <source>
        <dbReference type="SAM" id="MobiDB-lite"/>
    </source>
</evidence>
<reference evidence="2" key="2">
    <citation type="submission" date="2015-06" db="UniProtKB">
        <authorList>
            <consortium name="EnsemblMetazoa"/>
        </authorList>
    </citation>
    <scope>IDENTIFICATION</scope>
</reference>
<sequence length="254" mass="29916">MDEMDNEVDESNNESDEMDASSASSDAFDITKINVNFLGEWYAVMIDWNAPYEYKQQQVIQQLSKLTGIPVVFTTGFHVHELHPRGRVIEDWHEIRRIEIKNDVLYKLRPVKNFHCPDIFTKRNMLGPCIVEDELYYLAFTIVFEPSFIYRTAISYELVPQVEVDEGECNLHMCQTACTEPFLNRIKSILDNYELNKELSMRIMPLFNDGNNWEEEAKKVYYEYNILPFFDVVCSYRFSEENLSGNSHQMDYDS</sequence>
<evidence type="ECO:0000313" key="3">
    <source>
        <dbReference type="Proteomes" id="UP000015104"/>
    </source>
</evidence>
<organism evidence="2 3">
    <name type="scientific">Tetranychus urticae</name>
    <name type="common">Two-spotted spider mite</name>
    <dbReference type="NCBI Taxonomy" id="32264"/>
    <lineage>
        <taxon>Eukaryota</taxon>
        <taxon>Metazoa</taxon>
        <taxon>Ecdysozoa</taxon>
        <taxon>Arthropoda</taxon>
        <taxon>Chelicerata</taxon>
        <taxon>Arachnida</taxon>
        <taxon>Acari</taxon>
        <taxon>Acariformes</taxon>
        <taxon>Trombidiformes</taxon>
        <taxon>Prostigmata</taxon>
        <taxon>Eleutherengona</taxon>
        <taxon>Raphignathae</taxon>
        <taxon>Tetranychoidea</taxon>
        <taxon>Tetranychidae</taxon>
        <taxon>Tetranychus</taxon>
    </lineage>
</organism>
<proteinExistence type="predicted"/>
<feature type="region of interest" description="Disordered" evidence="1">
    <location>
        <begin position="1"/>
        <end position="23"/>
    </location>
</feature>
<dbReference type="AlphaFoldDB" id="T1KR20"/>
<accession>T1KR20</accession>